<keyword evidence="7 9" id="KW-1133">Transmembrane helix</keyword>
<dbReference type="RefSeq" id="WP_116171772.1">
    <property type="nucleotide sequence ID" value="NZ_CP033058.2"/>
</dbReference>
<evidence type="ECO:0000256" key="3">
    <source>
        <dbReference type="ARBA" id="ARBA00022670"/>
    </source>
</evidence>
<feature type="active site" evidence="9">
    <location>
        <position position="158"/>
    </location>
</feature>
<dbReference type="UniPathway" id="UPA00665"/>
<dbReference type="HAMAP" id="MF_00161">
    <property type="entry name" value="LspA"/>
    <property type="match status" value="1"/>
</dbReference>
<comment type="catalytic activity">
    <reaction evidence="9">
        <text>Release of signal peptides from bacterial membrane prolipoproteins. Hydrolyzes -Xaa-Yaa-Zaa-|-(S,diacylglyceryl)Cys-, in which Xaa is hydrophobic (preferably Leu), and Yaa (Ala or Ser) and Zaa (Gly or Ala) have small, neutral side chains.</text>
        <dbReference type="EC" id="3.4.23.36"/>
    </reaction>
</comment>
<feature type="transmembrane region" description="Helical" evidence="9">
    <location>
        <begin position="89"/>
        <end position="108"/>
    </location>
</feature>
<keyword evidence="4 9" id="KW-0812">Transmembrane</keyword>
<evidence type="ECO:0000256" key="10">
    <source>
        <dbReference type="RuleBase" id="RU004181"/>
    </source>
</evidence>
<dbReference type="InterPro" id="IPR001872">
    <property type="entry name" value="Peptidase_A8"/>
</dbReference>
<comment type="function">
    <text evidence="9">This protein specifically catalyzes the removal of signal peptides from prolipoproteins.</text>
</comment>
<feature type="transmembrane region" description="Helical" evidence="9">
    <location>
        <begin position="21"/>
        <end position="41"/>
    </location>
</feature>
<proteinExistence type="inferred from homology"/>
<feature type="transmembrane region" description="Helical" evidence="9">
    <location>
        <begin position="159"/>
        <end position="181"/>
    </location>
</feature>
<evidence type="ECO:0000256" key="1">
    <source>
        <dbReference type="ARBA" id="ARBA00006139"/>
    </source>
</evidence>
<keyword evidence="6 9" id="KW-0378">Hydrolase</keyword>
<gene>
    <name evidence="9" type="primary">lspA</name>
    <name evidence="11" type="ORF">DMC14_001150</name>
</gene>
<keyword evidence="8 9" id="KW-0472">Membrane</keyword>
<dbReference type="GO" id="GO:0004190">
    <property type="term" value="F:aspartic-type endopeptidase activity"/>
    <property type="evidence" value="ECO:0007669"/>
    <property type="project" value="UniProtKB-UniRule"/>
</dbReference>
<dbReference type="GO" id="GO:0005886">
    <property type="term" value="C:plasma membrane"/>
    <property type="evidence" value="ECO:0007669"/>
    <property type="project" value="UniProtKB-SubCell"/>
</dbReference>
<accession>A0A3Q9V8C0</accession>
<keyword evidence="3 9" id="KW-0645">Protease</keyword>
<evidence type="ECO:0000256" key="2">
    <source>
        <dbReference type="ARBA" id="ARBA00022475"/>
    </source>
</evidence>
<dbReference type="EC" id="3.4.23.36" evidence="9"/>
<dbReference type="KEGG" id="mphc:DMC14_001150"/>
<dbReference type="PROSITE" id="PS00855">
    <property type="entry name" value="SPASE_II"/>
    <property type="match status" value="1"/>
</dbReference>
<evidence type="ECO:0000256" key="9">
    <source>
        <dbReference type="HAMAP-Rule" id="MF_00161"/>
    </source>
</evidence>
<evidence type="ECO:0000256" key="4">
    <source>
        <dbReference type="ARBA" id="ARBA00022692"/>
    </source>
</evidence>
<sequence length="204" mass="23348">MEDKKLKYFSKEYWKKYWKIIVINISIFIGAMFLFALVDLLTKEFLFKWKDKANLIVNEDYAIGNSFIIFKSILHKGTTIGIFESNMTMLHIISFLIIFGALFGITFIKDKNFISVSVFLSMVAGGSFGNMYDRFAFGGVRDIINLPWANYGVFNFADVWLVVGAIGTLLSIIITISVVYAKNKKKQENDQNFENDSVSFNSQN</sequence>
<reference evidence="11" key="1">
    <citation type="submission" date="2019-03" db="EMBL/GenBank/DDBJ databases">
        <title>Draft Sequence and Annotation of the Mycoplasma phocicerebrale Strain 1049T Genome.</title>
        <authorList>
            <person name="Frasca S.Jr."/>
            <person name="Kutish G.F."/>
            <person name="Castellanos Gell J."/>
            <person name="Michaels D.L."/>
            <person name="Brown D.R."/>
        </authorList>
    </citation>
    <scope>NUCLEOTIDE SEQUENCE</scope>
    <source>
        <strain evidence="11">1049</strain>
    </source>
</reference>
<dbReference type="Pfam" id="PF01252">
    <property type="entry name" value="Peptidase_A8"/>
    <property type="match status" value="1"/>
</dbReference>
<dbReference type="GO" id="GO:0006508">
    <property type="term" value="P:proteolysis"/>
    <property type="evidence" value="ECO:0007669"/>
    <property type="project" value="UniProtKB-KW"/>
</dbReference>
<dbReference type="PANTHER" id="PTHR33695">
    <property type="entry name" value="LIPOPROTEIN SIGNAL PEPTIDASE"/>
    <property type="match status" value="1"/>
</dbReference>
<comment type="similarity">
    <text evidence="1 9 10">Belongs to the peptidase A8 family.</text>
</comment>
<dbReference type="AlphaFoldDB" id="A0A3Q9V8C0"/>
<keyword evidence="2 9" id="KW-1003">Cell membrane</keyword>
<dbReference type="PRINTS" id="PR00781">
    <property type="entry name" value="LIPOSIGPTASE"/>
</dbReference>
<name>A0A3Q9V8C0_9BACT</name>
<organism evidence="11 12">
    <name type="scientific">Metamycoplasma phocicerebrale</name>
    <dbReference type="NCBI Taxonomy" id="142649"/>
    <lineage>
        <taxon>Bacteria</taxon>
        <taxon>Bacillati</taxon>
        <taxon>Mycoplasmatota</taxon>
        <taxon>Mycoplasmoidales</taxon>
        <taxon>Metamycoplasmataceae</taxon>
        <taxon>Metamycoplasma</taxon>
    </lineage>
</organism>
<keyword evidence="5 9" id="KW-0064">Aspartyl protease</keyword>
<evidence type="ECO:0000256" key="6">
    <source>
        <dbReference type="ARBA" id="ARBA00022801"/>
    </source>
</evidence>
<keyword evidence="12" id="KW-1185">Reference proteome</keyword>
<evidence type="ECO:0000256" key="5">
    <source>
        <dbReference type="ARBA" id="ARBA00022750"/>
    </source>
</evidence>
<evidence type="ECO:0000256" key="7">
    <source>
        <dbReference type="ARBA" id="ARBA00022989"/>
    </source>
</evidence>
<dbReference type="EMBL" id="CP033058">
    <property type="protein sequence ID" value="AZZ65397.1"/>
    <property type="molecule type" value="Genomic_DNA"/>
</dbReference>
<dbReference type="OrthoDB" id="397153at2"/>
<dbReference type="PANTHER" id="PTHR33695:SF1">
    <property type="entry name" value="LIPOPROTEIN SIGNAL PEPTIDASE"/>
    <property type="match status" value="1"/>
</dbReference>
<feature type="active site" evidence="9">
    <location>
        <position position="142"/>
    </location>
</feature>
<evidence type="ECO:0000313" key="12">
    <source>
        <dbReference type="Proteomes" id="UP000256585"/>
    </source>
</evidence>
<comment type="subcellular location">
    <subcellularLocation>
        <location evidence="9">Cell membrane</location>
        <topology evidence="9">Multi-pass membrane protein</topology>
    </subcellularLocation>
</comment>
<evidence type="ECO:0000313" key="11">
    <source>
        <dbReference type="EMBL" id="AZZ65397.1"/>
    </source>
</evidence>
<protein>
    <recommendedName>
        <fullName evidence="9">Lipoprotein signal peptidase</fullName>
        <ecNumber evidence="9">3.4.23.36</ecNumber>
    </recommendedName>
    <alternativeName>
        <fullName evidence="9">Prolipoprotein signal peptidase</fullName>
    </alternativeName>
    <alternativeName>
        <fullName evidence="9">Signal peptidase II</fullName>
        <shortName evidence="9">SPase II</shortName>
    </alternativeName>
</protein>
<feature type="transmembrane region" description="Helical" evidence="9">
    <location>
        <begin position="113"/>
        <end position="132"/>
    </location>
</feature>
<evidence type="ECO:0000256" key="8">
    <source>
        <dbReference type="ARBA" id="ARBA00023136"/>
    </source>
</evidence>
<comment type="pathway">
    <text evidence="9">Protein modification; lipoprotein biosynthesis (signal peptide cleavage).</text>
</comment>
<dbReference type="Proteomes" id="UP000256585">
    <property type="component" value="Chromosome"/>
</dbReference>